<protein>
    <submittedName>
        <fullName evidence="2">AP endonuclease, family 2</fullName>
    </submittedName>
</protein>
<name>A0A2X3L100_9BACT</name>
<evidence type="ECO:0000313" key="3">
    <source>
        <dbReference type="Proteomes" id="UP000249818"/>
    </source>
</evidence>
<dbReference type="PANTHER" id="PTHR12110:SF53">
    <property type="entry name" value="BLR5974 PROTEIN"/>
    <property type="match status" value="1"/>
</dbReference>
<reference evidence="3" key="1">
    <citation type="submission" date="2018-05" db="EMBL/GenBank/DDBJ databases">
        <authorList>
            <person name="Hao L."/>
        </authorList>
    </citation>
    <scope>NUCLEOTIDE SEQUENCE [LARGE SCALE GENOMIC DNA]</scope>
</reference>
<accession>A0A2X3L100</accession>
<dbReference type="AlphaFoldDB" id="A0A2X3L100"/>
<dbReference type="GO" id="GO:0003677">
    <property type="term" value="F:DNA binding"/>
    <property type="evidence" value="ECO:0007669"/>
    <property type="project" value="InterPro"/>
</dbReference>
<dbReference type="InterPro" id="IPR001719">
    <property type="entry name" value="AP_endonuc_2"/>
</dbReference>
<dbReference type="EMBL" id="LS483254">
    <property type="protein sequence ID" value="SQD92450.1"/>
    <property type="molecule type" value="Genomic_DNA"/>
</dbReference>
<dbReference type="RefSeq" id="WP_122030668.1">
    <property type="nucleotide sequence ID" value="NZ_LS483254.1"/>
</dbReference>
<dbReference type="PANTHER" id="PTHR12110">
    <property type="entry name" value="HYDROXYPYRUVATE ISOMERASE"/>
    <property type="match status" value="1"/>
</dbReference>
<keyword evidence="2" id="KW-0378">Hydrolase</keyword>
<evidence type="ECO:0000313" key="2">
    <source>
        <dbReference type="EMBL" id="SQD92450.1"/>
    </source>
</evidence>
<dbReference type="Proteomes" id="UP000249818">
    <property type="component" value="Chromosome BARAN1"/>
</dbReference>
<dbReference type="KEGG" id="bana:BARAN1_0425"/>
<dbReference type="InterPro" id="IPR036237">
    <property type="entry name" value="Xyl_isomerase-like_sf"/>
</dbReference>
<feature type="domain" description="Xylose isomerase-like TIM barrel" evidence="1">
    <location>
        <begin position="23"/>
        <end position="266"/>
    </location>
</feature>
<dbReference type="GO" id="GO:0006281">
    <property type="term" value="P:DNA repair"/>
    <property type="evidence" value="ECO:0007669"/>
    <property type="project" value="InterPro"/>
</dbReference>
<proteinExistence type="predicted"/>
<dbReference type="SMART" id="SM00518">
    <property type="entry name" value="AP2Ec"/>
    <property type="match status" value="1"/>
</dbReference>
<dbReference type="SUPFAM" id="SSF51658">
    <property type="entry name" value="Xylose isomerase-like"/>
    <property type="match status" value="1"/>
</dbReference>
<sequence length="268" mass="29133">MDRHQLGLSTFLWPGMDVERWLELALGLGLGGVELRADPRAAGPGDLSPAVRLRLRNQLAERGLWSTVHAPIYDLNLASPLRAIAAASVEEVIGALDLASDLGSRLLVVHPGHVDSDYLPLTGERDLAWRRFSLAIEVILARAARKGVQVALENKQRPRGWDMVHTPAEHVQAVDRFPGLGACLDFGHLHTTGGDPTAYVAALGERLVHVHLHDNRGERDEHLPLGRGSLPWRAAWAALSSAGYRGPIVLEIPDPDGLRESVAVLERG</sequence>
<keyword evidence="2" id="KW-0540">Nuclease</keyword>
<dbReference type="Gene3D" id="3.20.20.150">
    <property type="entry name" value="Divalent-metal-dependent TIM barrel enzymes"/>
    <property type="match status" value="1"/>
</dbReference>
<dbReference type="Pfam" id="PF01261">
    <property type="entry name" value="AP_endonuc_2"/>
    <property type="match status" value="1"/>
</dbReference>
<dbReference type="InterPro" id="IPR013022">
    <property type="entry name" value="Xyl_isomerase-like_TIM-brl"/>
</dbReference>
<organism evidence="2 3">
    <name type="scientific">Candidatus Bipolaricaulis anaerobius</name>
    <dbReference type="NCBI Taxonomy" id="2026885"/>
    <lineage>
        <taxon>Bacteria</taxon>
        <taxon>Candidatus Bipolaricaulota</taxon>
        <taxon>Candidatus Bipolaricaulia</taxon>
        <taxon>Candidatus Bipolaricaulales</taxon>
        <taxon>Candidatus Bipolaricaulaceae</taxon>
        <taxon>Candidatus Bipolaricaulis</taxon>
    </lineage>
</organism>
<dbReference type="GO" id="GO:0004519">
    <property type="term" value="F:endonuclease activity"/>
    <property type="evidence" value="ECO:0007669"/>
    <property type="project" value="UniProtKB-KW"/>
</dbReference>
<gene>
    <name evidence="2" type="ORF">BARAN1_0425</name>
</gene>
<keyword evidence="3" id="KW-1185">Reference proteome</keyword>
<dbReference type="GO" id="GO:0008270">
    <property type="term" value="F:zinc ion binding"/>
    <property type="evidence" value="ECO:0007669"/>
    <property type="project" value="InterPro"/>
</dbReference>
<evidence type="ECO:0000259" key="1">
    <source>
        <dbReference type="Pfam" id="PF01261"/>
    </source>
</evidence>
<keyword evidence="2" id="KW-0255">Endonuclease</keyword>
<dbReference type="InterPro" id="IPR050312">
    <property type="entry name" value="IolE/XylAMocC-like"/>
</dbReference>
<dbReference type="OrthoDB" id="9801960at2"/>